<comment type="similarity">
    <text evidence="3">Belongs to the glycosyl hydrolase 130 family.</text>
</comment>
<proteinExistence type="inferred from homology"/>
<dbReference type="PANTHER" id="PTHR34106:SF5">
    <property type="entry name" value="GLYCOSIDASE"/>
    <property type="match status" value="1"/>
</dbReference>
<dbReference type="PANTHER" id="PTHR34106">
    <property type="entry name" value="GLYCOSIDASE"/>
    <property type="match status" value="1"/>
</dbReference>
<dbReference type="OrthoDB" id="2534034at2"/>
<organism evidence="5 6">
    <name type="scientific">Aggregatimonas sangjinii</name>
    <dbReference type="NCBI Taxonomy" id="2583587"/>
    <lineage>
        <taxon>Bacteria</taxon>
        <taxon>Pseudomonadati</taxon>
        <taxon>Bacteroidota</taxon>
        <taxon>Flavobacteriia</taxon>
        <taxon>Flavobacteriales</taxon>
        <taxon>Flavobacteriaceae</taxon>
        <taxon>Aggregatimonas</taxon>
    </lineage>
</organism>
<accession>A0A5B7SRJ9</accession>
<dbReference type="RefSeq" id="WP_138851872.1">
    <property type="nucleotide sequence ID" value="NZ_CP040710.1"/>
</dbReference>
<protein>
    <recommendedName>
        <fullName evidence="7">Glycosidase</fullName>
    </recommendedName>
</protein>
<keyword evidence="1" id="KW-0328">Glycosyltransferase</keyword>
<dbReference type="SUPFAM" id="SSF75005">
    <property type="entry name" value="Arabinanase/levansucrase/invertase"/>
    <property type="match status" value="1"/>
</dbReference>
<keyword evidence="4" id="KW-0732">Signal</keyword>
<evidence type="ECO:0000313" key="5">
    <source>
        <dbReference type="EMBL" id="QCW99519.1"/>
    </source>
</evidence>
<dbReference type="CDD" id="cd18610">
    <property type="entry name" value="GH130_BT3780-like"/>
    <property type="match status" value="1"/>
</dbReference>
<evidence type="ECO:0000256" key="2">
    <source>
        <dbReference type="ARBA" id="ARBA00022679"/>
    </source>
</evidence>
<dbReference type="InterPro" id="IPR023296">
    <property type="entry name" value="Glyco_hydro_beta-prop_sf"/>
</dbReference>
<dbReference type="Gene3D" id="2.115.10.20">
    <property type="entry name" value="Glycosyl hydrolase domain, family 43"/>
    <property type="match status" value="1"/>
</dbReference>
<evidence type="ECO:0000256" key="4">
    <source>
        <dbReference type="SAM" id="SignalP"/>
    </source>
</evidence>
<evidence type="ECO:0000313" key="6">
    <source>
        <dbReference type="Proteomes" id="UP000310017"/>
    </source>
</evidence>
<feature type="signal peptide" evidence="4">
    <location>
        <begin position="1"/>
        <end position="21"/>
    </location>
</feature>
<dbReference type="KEGG" id="asag:FGM00_05115"/>
<dbReference type="PIRSF" id="PIRSF016202">
    <property type="entry name" value="PH1107"/>
    <property type="match status" value="1"/>
</dbReference>
<sequence>MKITNKLLIAFFLIGCLSACKQQPSKTEAEPKNSAAKWMLGFEKTDINPIMKADSSFVFTDPITNKEVQWQKADVFNPGAIVRNDTVFMLFRAEDNPKAILGQRTSRIGLAYSADGIRFTKYAAPVFYPADDEFQKWDYPGGVEDPRVVETPDGTYIMHYTSWNNDVARLSSATSKDLRNWTKHGPVFQKAHDGKFLDVWSKSGSVVTELVDGRLKAKKINGKYHMYWGELFINLATSENGIDWTPLLDAQRELLHVFTPTLNQFDSHLTEPGPPALFTKNGILLLYNGKNLNGKGATTEYPDGTYCGGQVLFDKNDPAKLLARMETPFICPSLPHEVSGQYKAGTTFIEGLVHFKNKWFLYYGTADSMVGLAIKE</sequence>
<dbReference type="Proteomes" id="UP000310017">
    <property type="component" value="Chromosome"/>
</dbReference>
<gene>
    <name evidence="5" type="ORF">FGM00_05115</name>
</gene>
<dbReference type="AlphaFoldDB" id="A0A5B7SRJ9"/>
<evidence type="ECO:0000256" key="3">
    <source>
        <dbReference type="ARBA" id="ARBA00024356"/>
    </source>
</evidence>
<reference evidence="5 6" key="1">
    <citation type="submission" date="2019-05" db="EMBL/GenBank/DDBJ databases">
        <title>Genome sequencing of F202Z8.</title>
        <authorList>
            <person name="Kwon Y.M."/>
        </authorList>
    </citation>
    <scope>NUCLEOTIDE SEQUENCE [LARGE SCALE GENOMIC DNA]</scope>
    <source>
        <strain evidence="5 6">F202Z8</strain>
    </source>
</reference>
<keyword evidence="2" id="KW-0808">Transferase</keyword>
<dbReference type="GO" id="GO:0016757">
    <property type="term" value="F:glycosyltransferase activity"/>
    <property type="evidence" value="ECO:0007669"/>
    <property type="project" value="UniProtKB-KW"/>
</dbReference>
<dbReference type="EMBL" id="CP040710">
    <property type="protein sequence ID" value="QCW99519.1"/>
    <property type="molecule type" value="Genomic_DNA"/>
</dbReference>
<feature type="chain" id="PRO_5022963034" description="Glycosidase" evidence="4">
    <location>
        <begin position="22"/>
        <end position="376"/>
    </location>
</feature>
<dbReference type="InterPro" id="IPR007184">
    <property type="entry name" value="Mannoside_phosphorylase"/>
</dbReference>
<evidence type="ECO:0008006" key="7">
    <source>
        <dbReference type="Google" id="ProtNLM"/>
    </source>
</evidence>
<name>A0A5B7SRJ9_9FLAO</name>
<evidence type="ECO:0000256" key="1">
    <source>
        <dbReference type="ARBA" id="ARBA00022676"/>
    </source>
</evidence>
<keyword evidence="6" id="KW-1185">Reference proteome</keyword>
<dbReference type="Pfam" id="PF04041">
    <property type="entry name" value="Glyco_hydro_130"/>
    <property type="match status" value="1"/>
</dbReference>